<dbReference type="PANTHER" id="PTHR12707:SF0">
    <property type="entry name" value="PININ"/>
    <property type="match status" value="1"/>
</dbReference>
<dbReference type="RefSeq" id="XP_066080555.1">
    <property type="nucleotide sequence ID" value="XM_066224458.1"/>
</dbReference>
<gene>
    <name evidence="10" type="ORF">V865_000628</name>
</gene>
<keyword evidence="6" id="KW-0508">mRNA splicing</keyword>
<dbReference type="GO" id="GO:0008380">
    <property type="term" value="P:RNA splicing"/>
    <property type="evidence" value="ECO:0007669"/>
    <property type="project" value="UniProtKB-KW"/>
</dbReference>
<evidence type="ECO:0000256" key="3">
    <source>
        <dbReference type="ARBA" id="ARBA00022664"/>
    </source>
</evidence>
<feature type="region of interest" description="Disordered" evidence="8">
    <location>
        <begin position="1"/>
        <end position="90"/>
    </location>
</feature>
<dbReference type="Proteomes" id="UP001358614">
    <property type="component" value="Chromosome 1"/>
</dbReference>
<accession>A0AAX4KAQ6</accession>
<dbReference type="KEGG" id="ker:91099432"/>
<keyword evidence="11" id="KW-1185">Reference proteome</keyword>
<evidence type="ECO:0000259" key="9">
    <source>
        <dbReference type="Pfam" id="PF04696"/>
    </source>
</evidence>
<comment type="similarity">
    <text evidence="2">Belongs to the pinin family.</text>
</comment>
<dbReference type="GeneID" id="91099432"/>
<evidence type="ECO:0000313" key="10">
    <source>
        <dbReference type="EMBL" id="WWD02588.1"/>
    </source>
</evidence>
<dbReference type="AlphaFoldDB" id="A0AAX4KAQ6"/>
<feature type="compositionally biased region" description="Basic and acidic residues" evidence="8">
    <location>
        <begin position="68"/>
        <end position="87"/>
    </location>
</feature>
<dbReference type="InterPro" id="IPR006786">
    <property type="entry name" value="Pinin_SDK_MemA"/>
</dbReference>
<evidence type="ECO:0000256" key="4">
    <source>
        <dbReference type="ARBA" id="ARBA00023015"/>
    </source>
</evidence>
<name>A0AAX4KAQ6_9TREE</name>
<feature type="domain" description="Pinin/SDK/MemA protein" evidence="9">
    <location>
        <begin position="49"/>
        <end position="153"/>
    </location>
</feature>
<evidence type="ECO:0000313" key="11">
    <source>
        <dbReference type="Proteomes" id="UP001358614"/>
    </source>
</evidence>
<dbReference type="EMBL" id="CP144089">
    <property type="protein sequence ID" value="WWD02588.1"/>
    <property type="molecule type" value="Genomic_DNA"/>
</dbReference>
<evidence type="ECO:0000256" key="5">
    <source>
        <dbReference type="ARBA" id="ARBA00023163"/>
    </source>
</evidence>
<feature type="region of interest" description="Disordered" evidence="8">
    <location>
        <begin position="246"/>
        <end position="317"/>
    </location>
</feature>
<sequence length="317" mass="36732">MSRSPEKYDSRSPDVEMSPSLSPSRSRRPDAQDDEEAPAKRMRTDRKVEDKARNKRLFGNILGTLQKFQKDDKSSRTSEAAKRREQVSSRIAAKLRSETTLHNEIAESEREIKTLRINTESAEYILRHKEVALKARHDFLKPTSKFLYTSLPPDEPLIFETNLLNPSPIPFIKGPSREPPHGKELAPLYYLPKILLPSQSSALKSRQANISEIISEEIDALQKEKERVSNESIKNKERIEELSEKLRELRKQVKPTNNDGDSGRDRDDFGRTPREEMNLDREREREREREQPKEKEKEGEERGVVIKGDEGDIEVEY</sequence>
<dbReference type="InterPro" id="IPR039853">
    <property type="entry name" value="Pinin"/>
</dbReference>
<dbReference type="PANTHER" id="PTHR12707">
    <property type="entry name" value="PINN"/>
    <property type="match status" value="1"/>
</dbReference>
<dbReference type="GO" id="GO:0071013">
    <property type="term" value="C:catalytic step 2 spliceosome"/>
    <property type="evidence" value="ECO:0007669"/>
    <property type="project" value="TreeGrafter"/>
</dbReference>
<evidence type="ECO:0000256" key="1">
    <source>
        <dbReference type="ARBA" id="ARBA00004123"/>
    </source>
</evidence>
<comment type="subcellular location">
    <subcellularLocation>
        <location evidence="1">Nucleus</location>
    </subcellularLocation>
</comment>
<feature type="compositionally biased region" description="Basic and acidic residues" evidence="8">
    <location>
        <begin position="1"/>
        <end position="14"/>
    </location>
</feature>
<keyword evidence="4" id="KW-0805">Transcription regulation</keyword>
<dbReference type="Pfam" id="PF04696">
    <property type="entry name" value="Pinin_SDK_memA"/>
    <property type="match status" value="1"/>
</dbReference>
<keyword evidence="5" id="KW-0804">Transcription</keyword>
<protein>
    <recommendedName>
        <fullName evidence="9">Pinin/SDK/MemA protein domain-containing protein</fullName>
    </recommendedName>
</protein>
<organism evidence="10 11">
    <name type="scientific">Kwoniella europaea PYCC6329</name>
    <dbReference type="NCBI Taxonomy" id="1423913"/>
    <lineage>
        <taxon>Eukaryota</taxon>
        <taxon>Fungi</taxon>
        <taxon>Dikarya</taxon>
        <taxon>Basidiomycota</taxon>
        <taxon>Agaricomycotina</taxon>
        <taxon>Tremellomycetes</taxon>
        <taxon>Tremellales</taxon>
        <taxon>Cryptococcaceae</taxon>
        <taxon>Kwoniella</taxon>
    </lineage>
</organism>
<keyword evidence="7" id="KW-0539">Nucleus</keyword>
<evidence type="ECO:0000256" key="6">
    <source>
        <dbReference type="ARBA" id="ARBA00023187"/>
    </source>
</evidence>
<evidence type="ECO:0000256" key="7">
    <source>
        <dbReference type="ARBA" id="ARBA00023242"/>
    </source>
</evidence>
<dbReference type="GO" id="GO:0006397">
    <property type="term" value="P:mRNA processing"/>
    <property type="evidence" value="ECO:0007669"/>
    <property type="project" value="UniProtKB-KW"/>
</dbReference>
<keyword evidence="3" id="KW-0507">mRNA processing</keyword>
<proteinExistence type="inferred from homology"/>
<evidence type="ECO:0000256" key="2">
    <source>
        <dbReference type="ARBA" id="ARBA00010386"/>
    </source>
</evidence>
<reference evidence="10 11" key="1">
    <citation type="submission" date="2024-01" db="EMBL/GenBank/DDBJ databases">
        <title>Comparative genomics of Cryptococcus and Kwoniella reveals pathogenesis evolution and contrasting modes of karyotype evolution via chromosome fusion or intercentromeric recombination.</title>
        <authorList>
            <person name="Coelho M.A."/>
            <person name="David-Palma M."/>
            <person name="Shea T."/>
            <person name="Bowers K."/>
            <person name="McGinley-Smith S."/>
            <person name="Mohammad A.W."/>
            <person name="Gnirke A."/>
            <person name="Yurkov A.M."/>
            <person name="Nowrousian M."/>
            <person name="Sun S."/>
            <person name="Cuomo C.A."/>
            <person name="Heitman J."/>
        </authorList>
    </citation>
    <scope>NUCLEOTIDE SEQUENCE [LARGE SCALE GENOMIC DNA]</scope>
    <source>
        <strain evidence="10 11">PYCC6329</strain>
    </source>
</reference>
<feature type="compositionally biased region" description="Basic and acidic residues" evidence="8">
    <location>
        <begin position="261"/>
        <end position="310"/>
    </location>
</feature>
<evidence type="ECO:0000256" key="8">
    <source>
        <dbReference type="SAM" id="MobiDB-lite"/>
    </source>
</evidence>